<gene>
    <name evidence="7" type="ORF">ASIM_LOCUS19315</name>
</gene>
<evidence type="ECO:0000313" key="9">
    <source>
        <dbReference type="WBParaSite" id="ASIM_0001992901-mRNA-1"/>
    </source>
</evidence>
<dbReference type="InterPro" id="IPR005828">
    <property type="entry name" value="MFS_sugar_transport-like"/>
</dbReference>
<evidence type="ECO:0000256" key="3">
    <source>
        <dbReference type="ARBA" id="ARBA00022989"/>
    </source>
</evidence>
<dbReference type="GO" id="GO:0016020">
    <property type="term" value="C:membrane"/>
    <property type="evidence" value="ECO:0007669"/>
    <property type="project" value="UniProtKB-SubCell"/>
</dbReference>
<dbReference type="InterPro" id="IPR003663">
    <property type="entry name" value="Sugar/inositol_transpt"/>
</dbReference>
<feature type="transmembrane region" description="Helical" evidence="5">
    <location>
        <begin position="40"/>
        <end position="61"/>
    </location>
</feature>
<sequence>MSLSQINLFWSFVVSSVSIGAIIGSLLTRYVAERFGRRNGLLANGIMNVFGALIVTLTKTLQSPELLILGRIILGVSMGLTSGLVPMYLMEITPMQHRGVAGTVHMVAVSFSDWFSLLIGLPEVMGSDSLWPLAFGFPGLQAFALCIVLPFCPESPKYLLAVSHNEKLALNSVRKLVDEENAEPFYDAIVREITTSEVKKGSCLDLLRRSDLRIPMIVSVLMMLSQQFTACTVIFAYSTDMFKNAKLSASAARYSTLAIGIVYFIFACFAPLLIERVGRRCLSIFQLISCNIALILLAVFTAIENHATVILAYANI</sequence>
<feature type="transmembrane region" description="Helical" evidence="5">
    <location>
        <begin position="257"/>
        <end position="274"/>
    </location>
</feature>
<dbReference type="PROSITE" id="PS00217">
    <property type="entry name" value="SUGAR_TRANSPORT_2"/>
    <property type="match status" value="1"/>
</dbReference>
<organism evidence="9">
    <name type="scientific">Anisakis simplex</name>
    <name type="common">Herring worm</name>
    <dbReference type="NCBI Taxonomy" id="6269"/>
    <lineage>
        <taxon>Eukaryota</taxon>
        <taxon>Metazoa</taxon>
        <taxon>Ecdysozoa</taxon>
        <taxon>Nematoda</taxon>
        <taxon>Chromadorea</taxon>
        <taxon>Rhabditida</taxon>
        <taxon>Spirurina</taxon>
        <taxon>Ascaridomorpha</taxon>
        <taxon>Ascaridoidea</taxon>
        <taxon>Anisakidae</taxon>
        <taxon>Anisakis</taxon>
        <taxon>Anisakis simplex complex</taxon>
    </lineage>
</organism>
<evidence type="ECO:0000256" key="5">
    <source>
        <dbReference type="SAM" id="Phobius"/>
    </source>
</evidence>
<dbReference type="InterPro" id="IPR036259">
    <property type="entry name" value="MFS_trans_sf"/>
</dbReference>
<keyword evidence="8" id="KW-1185">Reference proteome</keyword>
<evidence type="ECO:0000256" key="4">
    <source>
        <dbReference type="ARBA" id="ARBA00023136"/>
    </source>
</evidence>
<feature type="domain" description="Major facilitator superfamily (MFS) profile" evidence="6">
    <location>
        <begin position="1"/>
        <end position="316"/>
    </location>
</feature>
<dbReference type="AlphaFoldDB" id="A0A0M3KG17"/>
<proteinExistence type="predicted"/>
<reference evidence="7 8" key="2">
    <citation type="submission" date="2018-11" db="EMBL/GenBank/DDBJ databases">
        <authorList>
            <consortium name="Pathogen Informatics"/>
        </authorList>
    </citation>
    <scope>NUCLEOTIDE SEQUENCE [LARGE SCALE GENOMIC DNA]</scope>
</reference>
<dbReference type="PANTHER" id="PTHR23503:SF121">
    <property type="entry name" value="MAJOR FACILITATOR SUPERFAMILY (MFS) PROFILE DOMAIN-CONTAINING PROTEIN"/>
    <property type="match status" value="1"/>
</dbReference>
<reference evidence="9" key="1">
    <citation type="submission" date="2017-02" db="UniProtKB">
        <authorList>
            <consortium name="WormBaseParasite"/>
        </authorList>
    </citation>
    <scope>IDENTIFICATION</scope>
</reference>
<dbReference type="OrthoDB" id="4142200at2759"/>
<feature type="transmembrane region" description="Helical" evidence="5">
    <location>
        <begin position="101"/>
        <end position="121"/>
    </location>
</feature>
<evidence type="ECO:0000259" key="6">
    <source>
        <dbReference type="PROSITE" id="PS50850"/>
    </source>
</evidence>
<dbReference type="PANTHER" id="PTHR23503">
    <property type="entry name" value="SOLUTE CARRIER FAMILY 2"/>
    <property type="match status" value="1"/>
</dbReference>
<dbReference type="Gene3D" id="1.20.1250.20">
    <property type="entry name" value="MFS general substrate transporter like domains"/>
    <property type="match status" value="1"/>
</dbReference>
<evidence type="ECO:0000313" key="8">
    <source>
        <dbReference type="Proteomes" id="UP000267096"/>
    </source>
</evidence>
<accession>A0A0M3KG17</accession>
<keyword evidence="4 5" id="KW-0472">Membrane</keyword>
<feature type="transmembrane region" description="Helical" evidence="5">
    <location>
        <begin position="67"/>
        <end position="89"/>
    </location>
</feature>
<dbReference type="PRINTS" id="PR00171">
    <property type="entry name" value="SUGRTRNSPORT"/>
</dbReference>
<dbReference type="InterPro" id="IPR045263">
    <property type="entry name" value="GLUT"/>
</dbReference>
<evidence type="ECO:0000313" key="7">
    <source>
        <dbReference type="EMBL" id="VDK68797.1"/>
    </source>
</evidence>
<dbReference type="EMBL" id="UYRR01037027">
    <property type="protein sequence ID" value="VDK68797.1"/>
    <property type="molecule type" value="Genomic_DNA"/>
</dbReference>
<feature type="transmembrane region" description="Helical" evidence="5">
    <location>
        <begin position="281"/>
        <end position="303"/>
    </location>
</feature>
<dbReference type="InterPro" id="IPR005829">
    <property type="entry name" value="Sugar_transporter_CS"/>
</dbReference>
<name>A0A0M3KG17_ANISI</name>
<evidence type="ECO:0000256" key="2">
    <source>
        <dbReference type="ARBA" id="ARBA00022692"/>
    </source>
</evidence>
<protein>
    <submittedName>
        <fullName evidence="9">Glucose transporter type 1 (inferred by orthology to a D. melanogaster protein)</fullName>
    </submittedName>
</protein>
<dbReference type="WBParaSite" id="ASIM_0001992901-mRNA-1">
    <property type="protein sequence ID" value="ASIM_0001992901-mRNA-1"/>
    <property type="gene ID" value="ASIM_0001992901"/>
</dbReference>
<dbReference type="PROSITE" id="PS50850">
    <property type="entry name" value="MFS"/>
    <property type="match status" value="1"/>
</dbReference>
<dbReference type="GO" id="GO:0015149">
    <property type="term" value="F:hexose transmembrane transporter activity"/>
    <property type="evidence" value="ECO:0007669"/>
    <property type="project" value="TreeGrafter"/>
</dbReference>
<comment type="subcellular location">
    <subcellularLocation>
        <location evidence="1">Membrane</location>
        <topology evidence="1">Multi-pass membrane protein</topology>
    </subcellularLocation>
</comment>
<keyword evidence="2 5" id="KW-0812">Transmembrane</keyword>
<feature type="transmembrane region" description="Helical" evidence="5">
    <location>
        <begin position="133"/>
        <end position="152"/>
    </location>
</feature>
<feature type="transmembrane region" description="Helical" evidence="5">
    <location>
        <begin position="216"/>
        <end position="237"/>
    </location>
</feature>
<evidence type="ECO:0000256" key="1">
    <source>
        <dbReference type="ARBA" id="ARBA00004141"/>
    </source>
</evidence>
<dbReference type="Proteomes" id="UP000267096">
    <property type="component" value="Unassembled WGS sequence"/>
</dbReference>
<dbReference type="SUPFAM" id="SSF103473">
    <property type="entry name" value="MFS general substrate transporter"/>
    <property type="match status" value="1"/>
</dbReference>
<keyword evidence="3 5" id="KW-1133">Transmembrane helix</keyword>
<dbReference type="InterPro" id="IPR020846">
    <property type="entry name" value="MFS_dom"/>
</dbReference>
<feature type="transmembrane region" description="Helical" evidence="5">
    <location>
        <begin position="6"/>
        <end position="28"/>
    </location>
</feature>
<dbReference type="Pfam" id="PF00083">
    <property type="entry name" value="Sugar_tr"/>
    <property type="match status" value="1"/>
</dbReference>